<evidence type="ECO:0000313" key="12">
    <source>
        <dbReference type="Proteomes" id="UP000434639"/>
    </source>
</evidence>
<dbReference type="InterPro" id="IPR004838">
    <property type="entry name" value="NHTrfase_class1_PyrdxlP-BS"/>
</dbReference>
<dbReference type="InterPro" id="IPR015422">
    <property type="entry name" value="PyrdxlP-dep_Trfase_small"/>
</dbReference>
<dbReference type="EMBL" id="WMIB01000004">
    <property type="protein sequence ID" value="MTH53054.1"/>
    <property type="molecule type" value="Genomic_DNA"/>
</dbReference>
<dbReference type="InterPro" id="IPR015424">
    <property type="entry name" value="PyrdxlP-dep_Trfase"/>
</dbReference>
<reference evidence="11 12" key="1">
    <citation type="journal article" date="2017" name="Int. J. Syst. Evol. Microbiol.">
        <title>Bacillus mangrovi sp. nov., isolated from a sediment sample from a mangrove forest.</title>
        <authorList>
            <person name="Gupta V."/>
            <person name="Singh P.K."/>
            <person name="Korpole S."/>
            <person name="Tanuku N.R.S."/>
            <person name="Pinnaka A.K."/>
        </authorList>
    </citation>
    <scope>NUCLEOTIDE SEQUENCE [LARGE SCALE GENOMIC DNA]</scope>
    <source>
        <strain evidence="11 12">KCTC 33872</strain>
    </source>
</reference>
<dbReference type="Gene3D" id="3.90.1150.10">
    <property type="entry name" value="Aspartate Aminotransferase, domain 1"/>
    <property type="match status" value="1"/>
</dbReference>
<evidence type="ECO:0000256" key="9">
    <source>
        <dbReference type="ARBA" id="ARBA00048531"/>
    </source>
</evidence>
<dbReference type="Pfam" id="PF00155">
    <property type="entry name" value="Aminotran_1_2"/>
    <property type="match status" value="1"/>
</dbReference>
<proteinExistence type="predicted"/>
<dbReference type="PROSITE" id="PS00105">
    <property type="entry name" value="AA_TRANSFER_CLASS_1"/>
    <property type="match status" value="1"/>
</dbReference>
<dbReference type="AlphaFoldDB" id="A0A7X2V4F3"/>
<evidence type="ECO:0000256" key="2">
    <source>
        <dbReference type="ARBA" id="ARBA00003444"/>
    </source>
</evidence>
<dbReference type="EC" id="4.1.1.81" evidence="4"/>
<evidence type="ECO:0000256" key="6">
    <source>
        <dbReference type="ARBA" id="ARBA00022898"/>
    </source>
</evidence>
<name>A0A7X2V4F3_9BACI</name>
<evidence type="ECO:0000256" key="4">
    <source>
        <dbReference type="ARBA" id="ARBA00012285"/>
    </source>
</evidence>
<protein>
    <recommendedName>
        <fullName evidence="4">threonine-phosphate decarboxylase</fullName>
        <ecNumber evidence="4">4.1.1.81</ecNumber>
    </recommendedName>
    <alternativeName>
        <fullName evidence="8">L-threonine-O-3-phosphate decarboxylase</fullName>
    </alternativeName>
</protein>
<sequence>MKLPSHGSNPSHVYRNLNLQVPAALTDFSVNINPLGPPAFIRENWENYFQYIEDYPDPHARELIHSISLKEQLPEEMILAGNGAAQLIFLLGEMLRGEEVLIVEPAFSEYKEALRAFGAAISSLVLDERTGWDLDDRIFPAMRGKKAVFLCSPNNPTGKMYSRDMMLQVINAAAEAGTFIICDEAFLDFAEHAPSFAPYITRYPNIIVLKSVTKMYSLAGLRLGYVLAAPPIAAKLLAKQPHWSVNALAQVIGASCMEDSTHASKTRNYVSEERIRVTSELRKTGFTVYPSSVNFYLIDAPQKEGLYRFLLKKGIVARHTENFNGLDGDYLRFSVKTEEENDLLVHALKEWKTC</sequence>
<accession>A0A7X2V4F3</accession>
<dbReference type="GO" id="GO:0030170">
    <property type="term" value="F:pyridoxal phosphate binding"/>
    <property type="evidence" value="ECO:0007669"/>
    <property type="project" value="InterPro"/>
</dbReference>
<dbReference type="SUPFAM" id="SSF53383">
    <property type="entry name" value="PLP-dependent transferases"/>
    <property type="match status" value="1"/>
</dbReference>
<dbReference type="InterPro" id="IPR015421">
    <property type="entry name" value="PyrdxlP-dep_Trfase_major"/>
</dbReference>
<dbReference type="OrthoDB" id="9813612at2"/>
<dbReference type="UniPathway" id="UPA00148"/>
<evidence type="ECO:0000259" key="10">
    <source>
        <dbReference type="Pfam" id="PF00155"/>
    </source>
</evidence>
<dbReference type="Proteomes" id="UP000434639">
    <property type="component" value="Unassembled WGS sequence"/>
</dbReference>
<organism evidence="11 12">
    <name type="scientific">Metabacillus mangrovi</name>
    <dbReference type="NCBI Taxonomy" id="1491830"/>
    <lineage>
        <taxon>Bacteria</taxon>
        <taxon>Bacillati</taxon>
        <taxon>Bacillota</taxon>
        <taxon>Bacilli</taxon>
        <taxon>Bacillales</taxon>
        <taxon>Bacillaceae</taxon>
        <taxon>Metabacillus</taxon>
    </lineage>
</organism>
<gene>
    <name evidence="11" type="ORF">GKZ89_06485</name>
</gene>
<feature type="domain" description="Aminotransferase class I/classII large" evidence="10">
    <location>
        <begin position="26"/>
        <end position="348"/>
    </location>
</feature>
<keyword evidence="6" id="KW-0663">Pyridoxal phosphate</keyword>
<evidence type="ECO:0000256" key="5">
    <source>
        <dbReference type="ARBA" id="ARBA00022573"/>
    </source>
</evidence>
<comment type="caution">
    <text evidence="11">The sequence shown here is derived from an EMBL/GenBank/DDBJ whole genome shotgun (WGS) entry which is preliminary data.</text>
</comment>
<dbReference type="GO" id="GO:0048472">
    <property type="term" value="F:threonine-phosphate decarboxylase activity"/>
    <property type="evidence" value="ECO:0007669"/>
    <property type="project" value="UniProtKB-EC"/>
</dbReference>
<evidence type="ECO:0000256" key="1">
    <source>
        <dbReference type="ARBA" id="ARBA00001933"/>
    </source>
</evidence>
<comment type="cofactor">
    <cofactor evidence="1">
        <name>pyridoxal 5'-phosphate</name>
        <dbReference type="ChEBI" id="CHEBI:597326"/>
    </cofactor>
</comment>
<keyword evidence="7 11" id="KW-0456">Lyase</keyword>
<evidence type="ECO:0000313" key="11">
    <source>
        <dbReference type="EMBL" id="MTH53054.1"/>
    </source>
</evidence>
<dbReference type="PANTHER" id="PTHR42885">
    <property type="entry name" value="HISTIDINOL-PHOSPHATE AMINOTRANSFERASE-RELATED"/>
    <property type="match status" value="1"/>
</dbReference>
<dbReference type="Gene3D" id="3.40.640.10">
    <property type="entry name" value="Type I PLP-dependent aspartate aminotransferase-like (Major domain)"/>
    <property type="match status" value="1"/>
</dbReference>
<dbReference type="PANTHER" id="PTHR42885:SF1">
    <property type="entry name" value="THREONINE-PHOSPHATE DECARBOXYLASE"/>
    <property type="match status" value="1"/>
</dbReference>
<dbReference type="RefSeq" id="WP_155111590.1">
    <property type="nucleotide sequence ID" value="NZ_WMIB01000004.1"/>
</dbReference>
<evidence type="ECO:0000256" key="3">
    <source>
        <dbReference type="ARBA" id="ARBA00004953"/>
    </source>
</evidence>
<dbReference type="InterPro" id="IPR004839">
    <property type="entry name" value="Aminotransferase_I/II_large"/>
</dbReference>
<keyword evidence="12" id="KW-1185">Reference proteome</keyword>
<comment type="catalytic activity">
    <reaction evidence="9">
        <text>O-phospho-L-threonine + H(+) = (R)-1-aminopropan-2-yl phosphate + CO2</text>
        <dbReference type="Rhea" id="RHEA:11492"/>
        <dbReference type="ChEBI" id="CHEBI:15378"/>
        <dbReference type="ChEBI" id="CHEBI:16526"/>
        <dbReference type="ChEBI" id="CHEBI:58563"/>
        <dbReference type="ChEBI" id="CHEBI:58675"/>
        <dbReference type="EC" id="4.1.1.81"/>
    </reaction>
</comment>
<dbReference type="CDD" id="cd00609">
    <property type="entry name" value="AAT_like"/>
    <property type="match status" value="1"/>
</dbReference>
<comment type="function">
    <text evidence="2">Decarboxylates L-threonine-O-3-phosphate to yield (R)-1-amino-2-propanol O-2-phosphate, the precursor for the linkage between the nucleotide loop and the corrin ring in cobalamin.</text>
</comment>
<dbReference type="NCBIfam" id="TIGR01140">
    <property type="entry name" value="L_thr_O3P_dcar"/>
    <property type="match status" value="1"/>
</dbReference>
<dbReference type="InterPro" id="IPR005860">
    <property type="entry name" value="CobD"/>
</dbReference>
<evidence type="ECO:0000256" key="8">
    <source>
        <dbReference type="ARBA" id="ARBA00029996"/>
    </source>
</evidence>
<evidence type="ECO:0000256" key="7">
    <source>
        <dbReference type="ARBA" id="ARBA00023239"/>
    </source>
</evidence>
<comment type="pathway">
    <text evidence="3">Cofactor biosynthesis; adenosylcobalamin biosynthesis.</text>
</comment>
<dbReference type="GO" id="GO:0009236">
    <property type="term" value="P:cobalamin biosynthetic process"/>
    <property type="evidence" value="ECO:0007669"/>
    <property type="project" value="UniProtKB-UniPathway"/>
</dbReference>
<keyword evidence="5" id="KW-0169">Cobalamin biosynthesis</keyword>